<evidence type="ECO:0000256" key="5">
    <source>
        <dbReference type="ARBA" id="ARBA00022989"/>
    </source>
</evidence>
<dbReference type="InterPro" id="IPR002656">
    <property type="entry name" value="Acyl_transf_3_dom"/>
</dbReference>
<feature type="transmembrane region" description="Helical" evidence="7">
    <location>
        <begin position="234"/>
        <end position="251"/>
    </location>
</feature>
<feature type="transmembrane region" description="Helical" evidence="7">
    <location>
        <begin position="27"/>
        <end position="46"/>
    </location>
</feature>
<feature type="transmembrane region" description="Helical" evidence="7">
    <location>
        <begin position="202"/>
        <end position="222"/>
    </location>
</feature>
<dbReference type="GO" id="GO:0005886">
    <property type="term" value="C:plasma membrane"/>
    <property type="evidence" value="ECO:0007669"/>
    <property type="project" value="UniProtKB-SubCell"/>
</dbReference>
<keyword evidence="4 7" id="KW-0812">Transmembrane</keyword>
<dbReference type="Pfam" id="PF01757">
    <property type="entry name" value="Acyl_transf_3"/>
    <property type="match status" value="1"/>
</dbReference>
<dbReference type="GO" id="GO:0016413">
    <property type="term" value="F:O-acetyltransferase activity"/>
    <property type="evidence" value="ECO:0007669"/>
    <property type="project" value="TreeGrafter"/>
</dbReference>
<dbReference type="RefSeq" id="WP_066211041.1">
    <property type="nucleotide sequence ID" value="NZ_FNSN01000003.1"/>
</dbReference>
<feature type="transmembrane region" description="Helical" evidence="7">
    <location>
        <begin position="304"/>
        <end position="323"/>
    </location>
</feature>
<evidence type="ECO:0000256" key="4">
    <source>
        <dbReference type="ARBA" id="ARBA00022692"/>
    </source>
</evidence>
<keyword evidence="5 7" id="KW-1133">Transmembrane helix</keyword>
<evidence type="ECO:0000313" key="10">
    <source>
        <dbReference type="Proteomes" id="UP000182652"/>
    </source>
</evidence>
<dbReference type="PANTHER" id="PTHR40074:SF2">
    <property type="entry name" value="O-ACETYLTRANSFERASE WECH"/>
    <property type="match status" value="1"/>
</dbReference>
<comment type="similarity">
    <text evidence="2">Belongs to the acyltransferase 3 family.</text>
</comment>
<accession>A0A1H4MXU9</accession>
<dbReference type="PANTHER" id="PTHR40074">
    <property type="entry name" value="O-ACETYLTRANSFERASE WECH"/>
    <property type="match status" value="1"/>
</dbReference>
<evidence type="ECO:0000259" key="8">
    <source>
        <dbReference type="Pfam" id="PF01757"/>
    </source>
</evidence>
<sequence>MRLAQGHGQALVRWAEPVAERRHALDILRIVSICGVVAIHVFGHVVGQAPDGGRSWWLAAGVDIAFIWVVPVFVMISGALILGSRQALEDPRAFYFKRAARLLPALIVWNLVYLIGVRVLLRHEQLTPGRIVQLLVDGSVFTQLYFLWLILGLYAVAPMLAAFLSRGGRMRPVITGSVILGVTVLAYMVPGVAGLFGVARPIALNILTQWLPYVGYFVLGYALRDLRVSRGLRVALAAVIVVLAAFSIWHFGHKGQSRILDAVVSVSYLGIGVAILSVAVFVFTVSVPPPGKPWPARLTRSISALSQASFGVFLVHLVIFEVLKRLSPAIASGTAFAPAVGAFAVTLVLSFGVSLLAAWIPYLRAIF</sequence>
<dbReference type="AlphaFoldDB" id="A0A1H4MXU9"/>
<reference evidence="9 10" key="1">
    <citation type="submission" date="2016-10" db="EMBL/GenBank/DDBJ databases">
        <authorList>
            <person name="de Groot N.N."/>
        </authorList>
    </citation>
    <scope>NUCLEOTIDE SEQUENCE [LARGE SCALE GENOMIC DNA]</scope>
    <source>
        <strain evidence="9 10">DSM 10495</strain>
    </source>
</reference>
<evidence type="ECO:0000256" key="6">
    <source>
        <dbReference type="ARBA" id="ARBA00023136"/>
    </source>
</evidence>
<dbReference type="EMBL" id="FNSN01000003">
    <property type="protein sequence ID" value="SEB88010.1"/>
    <property type="molecule type" value="Genomic_DNA"/>
</dbReference>
<proteinExistence type="inferred from homology"/>
<evidence type="ECO:0000256" key="7">
    <source>
        <dbReference type="SAM" id="Phobius"/>
    </source>
</evidence>
<dbReference type="GO" id="GO:0009246">
    <property type="term" value="P:enterobacterial common antigen biosynthetic process"/>
    <property type="evidence" value="ECO:0007669"/>
    <property type="project" value="TreeGrafter"/>
</dbReference>
<keyword evidence="9" id="KW-0808">Transferase</keyword>
<evidence type="ECO:0000256" key="3">
    <source>
        <dbReference type="ARBA" id="ARBA00022475"/>
    </source>
</evidence>
<keyword evidence="10" id="KW-1185">Reference proteome</keyword>
<keyword evidence="3" id="KW-1003">Cell membrane</keyword>
<feature type="transmembrane region" description="Helical" evidence="7">
    <location>
        <begin position="263"/>
        <end position="283"/>
    </location>
</feature>
<evidence type="ECO:0000256" key="2">
    <source>
        <dbReference type="ARBA" id="ARBA00007400"/>
    </source>
</evidence>
<feature type="transmembrane region" description="Helical" evidence="7">
    <location>
        <begin position="102"/>
        <end position="121"/>
    </location>
</feature>
<feature type="transmembrane region" description="Helical" evidence="7">
    <location>
        <begin position="335"/>
        <end position="360"/>
    </location>
</feature>
<comment type="subcellular location">
    <subcellularLocation>
        <location evidence="1">Cell membrane</location>
        <topology evidence="1">Multi-pass membrane protein</topology>
    </subcellularLocation>
</comment>
<evidence type="ECO:0000256" key="1">
    <source>
        <dbReference type="ARBA" id="ARBA00004651"/>
    </source>
</evidence>
<gene>
    <name evidence="9" type="ORF">SAMN04489745_1493</name>
</gene>
<evidence type="ECO:0000313" key="9">
    <source>
        <dbReference type="EMBL" id="SEB88010.1"/>
    </source>
</evidence>
<dbReference type="STRING" id="156980.SAMN04489745_1493"/>
<feature type="transmembrane region" description="Helical" evidence="7">
    <location>
        <begin position="176"/>
        <end position="196"/>
    </location>
</feature>
<protein>
    <submittedName>
        <fullName evidence="9">Surface polysaccharide O-acyltransferase, integral membrane enzyme</fullName>
    </submittedName>
</protein>
<dbReference type="Proteomes" id="UP000182652">
    <property type="component" value="Unassembled WGS sequence"/>
</dbReference>
<keyword evidence="6 7" id="KW-0472">Membrane</keyword>
<feature type="domain" description="Acyltransferase 3" evidence="8">
    <location>
        <begin position="23"/>
        <end position="353"/>
    </location>
</feature>
<keyword evidence="9" id="KW-0012">Acyltransferase</keyword>
<feature type="transmembrane region" description="Helical" evidence="7">
    <location>
        <begin position="58"/>
        <end position="82"/>
    </location>
</feature>
<name>A0A1H4MXU9_9MICC</name>
<organism evidence="9 10">
    <name type="scientific">Arthrobacter woluwensis</name>
    <dbReference type="NCBI Taxonomy" id="156980"/>
    <lineage>
        <taxon>Bacteria</taxon>
        <taxon>Bacillati</taxon>
        <taxon>Actinomycetota</taxon>
        <taxon>Actinomycetes</taxon>
        <taxon>Micrococcales</taxon>
        <taxon>Micrococcaceae</taxon>
        <taxon>Arthrobacter</taxon>
    </lineage>
</organism>
<feature type="transmembrane region" description="Helical" evidence="7">
    <location>
        <begin position="141"/>
        <end position="164"/>
    </location>
</feature>